<gene>
    <name evidence="1" type="ORF">CNMCM5623_008353</name>
</gene>
<evidence type="ECO:0000313" key="2">
    <source>
        <dbReference type="Proteomes" id="UP000654922"/>
    </source>
</evidence>
<sequence length="260" mass="26316">MVTGSELEPVAATEELAVGTAVIELVAAVLVADPLPLPLPLPLPAVCDGEVLTSLLVELDTPVALEPDWPTAPELVPGTLAEPVEGALEGTGVLDGPEVDEVLGLTGLLVEGVPEAEDELCTGVGETVNVKVTRGVDEATGWLEEEEPPGMTGVLDEAGVLEAAGVLEETGLLEADVPGMTGVLDEAGVLEAAGVLETTGLLEETGLLEADVPGMTGVLDEAGVLEAAGVLEETGLLEADVPGMTGVLDETGMFQERQGC</sequence>
<reference evidence="1" key="1">
    <citation type="submission" date="2020-06" db="EMBL/GenBank/DDBJ databases">
        <title>Draft genome sequences of strains closely related to Aspergillus parafelis and Aspergillus hiratsukae.</title>
        <authorList>
            <person name="Dos Santos R.A.C."/>
            <person name="Rivero-Menendez O."/>
            <person name="Steenwyk J.L."/>
            <person name="Mead M.E."/>
            <person name="Goldman G.H."/>
            <person name="Alastruey-Izquierdo A."/>
            <person name="Rokas A."/>
        </authorList>
    </citation>
    <scope>NUCLEOTIDE SEQUENCE</scope>
    <source>
        <strain evidence="1">CNM-CM5623</strain>
    </source>
</reference>
<dbReference type="OrthoDB" id="2019572at2759"/>
<evidence type="ECO:0000313" key="1">
    <source>
        <dbReference type="EMBL" id="KAF7174601.1"/>
    </source>
</evidence>
<proteinExistence type="predicted"/>
<dbReference type="AlphaFoldDB" id="A0A8H6QIM4"/>
<dbReference type="EMBL" id="JACBAE010000774">
    <property type="protein sequence ID" value="KAF7174601.1"/>
    <property type="molecule type" value="Genomic_DNA"/>
</dbReference>
<protein>
    <submittedName>
        <fullName evidence="1">Uncharacterized protein</fullName>
    </submittedName>
</protein>
<accession>A0A8H6QIM4</accession>
<name>A0A8H6QIM4_9EURO</name>
<comment type="caution">
    <text evidence="1">The sequence shown here is derived from an EMBL/GenBank/DDBJ whole genome shotgun (WGS) entry which is preliminary data.</text>
</comment>
<organism evidence="1 2">
    <name type="scientific">Aspergillus felis</name>
    <dbReference type="NCBI Taxonomy" id="1287682"/>
    <lineage>
        <taxon>Eukaryota</taxon>
        <taxon>Fungi</taxon>
        <taxon>Dikarya</taxon>
        <taxon>Ascomycota</taxon>
        <taxon>Pezizomycotina</taxon>
        <taxon>Eurotiomycetes</taxon>
        <taxon>Eurotiomycetidae</taxon>
        <taxon>Eurotiales</taxon>
        <taxon>Aspergillaceae</taxon>
        <taxon>Aspergillus</taxon>
        <taxon>Aspergillus subgen. Fumigati</taxon>
    </lineage>
</organism>
<dbReference type="Proteomes" id="UP000654922">
    <property type="component" value="Unassembled WGS sequence"/>
</dbReference>